<sequence>MASSSNIQVIIDSTTDMPARFQDRLETVPLTVSFGDQEYLDGINLSRDEFYEKLESGVIMPKTSQATPMAFEQVYSEIRKRGQQGIVITVASQFSGTYQSACIAADAYPEIRVIDSGSVSIGAGILVEHALACAEAGMGLDELAAEIEEKRERICLMAVLDTLEYLKRGGRISKTTAFADGVLNVKPVVRVKEGEILFLGKARGSKKANNFLIKQTEESGIDYALPILLGYTGTSDEQLQNYIEDSRALWEDYRDELDCAQICSVVGTHVGPGGVVAAFFMVQTV</sequence>
<proteinExistence type="predicted"/>
<dbReference type="SUPFAM" id="SSF82549">
    <property type="entry name" value="DAK1/DegV-like"/>
    <property type="match status" value="1"/>
</dbReference>
<dbReference type="InterPro" id="IPR043168">
    <property type="entry name" value="DegV_C"/>
</dbReference>
<dbReference type="EMBL" id="CP001684">
    <property type="protein sequence ID" value="ACV22818.1"/>
    <property type="molecule type" value="Genomic_DNA"/>
</dbReference>
<dbReference type="InterPro" id="IPR050270">
    <property type="entry name" value="DegV_domain_contain"/>
</dbReference>
<dbReference type="Gene3D" id="3.40.50.10170">
    <property type="match status" value="1"/>
</dbReference>
<dbReference type="InterPro" id="IPR003797">
    <property type="entry name" value="DegV"/>
</dbReference>
<dbReference type="AlphaFoldDB" id="C7N7D3"/>
<dbReference type="PANTHER" id="PTHR33434">
    <property type="entry name" value="DEGV DOMAIN-CONTAINING PROTEIN DR_1986-RELATED"/>
    <property type="match status" value="1"/>
</dbReference>
<dbReference type="PANTHER" id="PTHR33434:SF2">
    <property type="entry name" value="FATTY ACID-BINDING PROTEIN TM_1468"/>
    <property type="match status" value="1"/>
</dbReference>
<accession>C7N7D3</accession>
<keyword evidence="3" id="KW-1185">Reference proteome</keyword>
<dbReference type="NCBIfam" id="TIGR00762">
    <property type="entry name" value="DegV"/>
    <property type="match status" value="1"/>
</dbReference>
<protein>
    <submittedName>
        <fullName evidence="2">DegV family protein</fullName>
    </submittedName>
</protein>
<gene>
    <name evidence="2" type="ordered locus">Shel_17990</name>
</gene>
<organism evidence="2 3">
    <name type="scientific">Slackia heliotrinireducens (strain ATCC 29202 / DSM 20476 / NCTC 11029 / RHS 1)</name>
    <name type="common">Peptococcus heliotrinreducens</name>
    <dbReference type="NCBI Taxonomy" id="471855"/>
    <lineage>
        <taxon>Bacteria</taxon>
        <taxon>Bacillati</taxon>
        <taxon>Actinomycetota</taxon>
        <taxon>Coriobacteriia</taxon>
        <taxon>Eggerthellales</taxon>
        <taxon>Eggerthellaceae</taxon>
        <taxon>Slackia</taxon>
    </lineage>
</organism>
<name>C7N7D3_SLAHD</name>
<dbReference type="eggNOG" id="COG1307">
    <property type="taxonomic scope" value="Bacteria"/>
</dbReference>
<dbReference type="Pfam" id="PF02645">
    <property type="entry name" value="DegV"/>
    <property type="match status" value="1"/>
</dbReference>
<evidence type="ECO:0000313" key="2">
    <source>
        <dbReference type="EMBL" id="ACV22818.1"/>
    </source>
</evidence>
<dbReference type="Proteomes" id="UP000002026">
    <property type="component" value="Chromosome"/>
</dbReference>
<dbReference type="STRING" id="471855.Shel_17990"/>
<keyword evidence="1" id="KW-0446">Lipid-binding</keyword>
<dbReference type="Gene3D" id="3.30.1180.10">
    <property type="match status" value="1"/>
</dbReference>
<dbReference type="PROSITE" id="PS51482">
    <property type="entry name" value="DEGV"/>
    <property type="match status" value="1"/>
</dbReference>
<dbReference type="GO" id="GO:0008289">
    <property type="term" value="F:lipid binding"/>
    <property type="evidence" value="ECO:0007669"/>
    <property type="project" value="UniProtKB-KW"/>
</dbReference>
<dbReference type="HOGENOM" id="CLU_048251_0_1_11"/>
<evidence type="ECO:0000256" key="1">
    <source>
        <dbReference type="ARBA" id="ARBA00023121"/>
    </source>
</evidence>
<evidence type="ECO:0000313" key="3">
    <source>
        <dbReference type="Proteomes" id="UP000002026"/>
    </source>
</evidence>
<dbReference type="KEGG" id="shi:Shel_17990"/>
<dbReference type="RefSeq" id="WP_012798920.1">
    <property type="nucleotide sequence ID" value="NC_013165.1"/>
</dbReference>
<reference evidence="2 3" key="1">
    <citation type="journal article" date="2009" name="Stand. Genomic Sci.">
        <title>Complete genome sequence of Slackia heliotrinireducens type strain (RHS 1).</title>
        <authorList>
            <person name="Pukall R."/>
            <person name="Lapidus A."/>
            <person name="Nolan M."/>
            <person name="Copeland A."/>
            <person name="Glavina Del Rio T."/>
            <person name="Lucas S."/>
            <person name="Chen F."/>
            <person name="Tice H."/>
            <person name="Cheng J.F."/>
            <person name="Chertkov O."/>
            <person name="Bruce D."/>
            <person name="Goodwin L."/>
            <person name="Kuske C."/>
            <person name="Brettin T."/>
            <person name="Detter J.C."/>
            <person name="Han C."/>
            <person name="Pitluck S."/>
            <person name="Pati A."/>
            <person name="Mavrommatis K."/>
            <person name="Ivanova N."/>
            <person name="Ovchinnikova G."/>
            <person name="Chen A."/>
            <person name="Palaniappan K."/>
            <person name="Schneider S."/>
            <person name="Rohde M."/>
            <person name="Chain P."/>
            <person name="D'haeseleer P."/>
            <person name="Goker M."/>
            <person name="Bristow J."/>
            <person name="Eisen J.A."/>
            <person name="Markowitz V."/>
            <person name="Kyrpides N.C."/>
            <person name="Klenk H.P."/>
            <person name="Hugenholtz P."/>
        </authorList>
    </citation>
    <scope>NUCLEOTIDE SEQUENCE [LARGE SCALE GENOMIC DNA]</scope>
    <source>
        <strain evidence="3">ATCC 29202 / DSM 20476 / NCTC 11029 / RHS 1</strain>
    </source>
</reference>